<protein>
    <submittedName>
        <fullName evidence="1">AAA family ATPase</fullName>
    </submittedName>
</protein>
<reference evidence="1 2" key="1">
    <citation type="submission" date="2019-07" db="EMBL/GenBank/DDBJ databases">
        <title>Analysis of the biochemical properties, biological activity and biotechnological potential of siderophores and biosurfactants produced by Antarctic psychrotolerant bacteria.</title>
        <authorList>
            <person name="Styczynski M."/>
            <person name="Krucon T."/>
            <person name="Decewicz P."/>
            <person name="Dziewit L."/>
        </authorList>
    </citation>
    <scope>NUCLEOTIDE SEQUENCE [LARGE SCALE GENOMIC DNA]</scope>
    <source>
        <strain evidence="1 2">ANT_H27</strain>
    </source>
</reference>
<dbReference type="InterPro" id="IPR015223">
    <property type="entry name" value="MipZ"/>
</dbReference>
<evidence type="ECO:0000313" key="2">
    <source>
        <dbReference type="Proteomes" id="UP000323856"/>
    </source>
</evidence>
<dbReference type="RefSeq" id="WP_149619461.1">
    <property type="nucleotide sequence ID" value="NZ_VOBL01000008.1"/>
</dbReference>
<dbReference type="Proteomes" id="UP000323856">
    <property type="component" value="Unassembled WGS sequence"/>
</dbReference>
<dbReference type="EMBL" id="VOBL01000008">
    <property type="protein sequence ID" value="KAA0977077.1"/>
    <property type="molecule type" value="Genomic_DNA"/>
</dbReference>
<evidence type="ECO:0000313" key="1">
    <source>
        <dbReference type="EMBL" id="KAA0977077.1"/>
    </source>
</evidence>
<dbReference type="OrthoDB" id="3173068at2"/>
<proteinExistence type="predicted"/>
<dbReference type="Gene3D" id="3.40.50.300">
    <property type="entry name" value="P-loop containing nucleotide triphosphate hydrolases"/>
    <property type="match status" value="1"/>
</dbReference>
<dbReference type="CDD" id="cd02042">
    <property type="entry name" value="ParAB_family"/>
    <property type="match status" value="1"/>
</dbReference>
<dbReference type="Pfam" id="PF09140">
    <property type="entry name" value="MipZ"/>
    <property type="match status" value="1"/>
</dbReference>
<comment type="caution">
    <text evidence="1">The sequence shown here is derived from an EMBL/GenBank/DDBJ whole genome shotgun (WGS) entry which is preliminary data.</text>
</comment>
<dbReference type="PANTHER" id="PTHR13696">
    <property type="entry name" value="P-LOOP CONTAINING NUCLEOSIDE TRIPHOSPHATE HYDROLASE"/>
    <property type="match status" value="1"/>
</dbReference>
<gene>
    <name evidence="1" type="ORF">FQ154_09215</name>
</gene>
<dbReference type="InterPro" id="IPR027417">
    <property type="entry name" value="P-loop_NTPase"/>
</dbReference>
<dbReference type="AlphaFoldDB" id="A0A5B0EDG0"/>
<name>A0A5B0EDG0_9MICC</name>
<organism evidence="1 2">
    <name type="scientific">Paeniglutamicibacter gangotriensis</name>
    <dbReference type="NCBI Taxonomy" id="254787"/>
    <lineage>
        <taxon>Bacteria</taxon>
        <taxon>Bacillati</taxon>
        <taxon>Actinomycetota</taxon>
        <taxon>Actinomycetes</taxon>
        <taxon>Micrococcales</taxon>
        <taxon>Micrococcaceae</taxon>
        <taxon>Paeniglutamicibacter</taxon>
    </lineage>
</organism>
<dbReference type="SUPFAM" id="SSF52540">
    <property type="entry name" value="P-loop containing nucleoside triphosphate hydrolases"/>
    <property type="match status" value="1"/>
</dbReference>
<dbReference type="InterPro" id="IPR050678">
    <property type="entry name" value="DNA_Partitioning_ATPase"/>
</dbReference>
<accession>A0A5B0EDG0</accession>
<dbReference type="PIRSF" id="PIRSF009320">
    <property type="entry name" value="Nuc_binding_HP_1000"/>
    <property type="match status" value="1"/>
</dbReference>
<sequence>MIITTGSLKGGVGKSTVTVNVATELCRLGRKVIVVDADPIATTSRWIGDREERSPDHALIPGIQKRGNLRQTLLELDSTYDYVLVDVGGYDSPEMRTAATTSDQLIVPMKPSPPDLDILPEFVDLINQFLDFNPELSVRGLFTQAPTHSTSRKLGDSKSILLDYPEIPLFDTTLYQRAAYMDVMPLGRGVVEWSTSKAKAEVQVLVQEMIANG</sequence>
<dbReference type="PANTHER" id="PTHR13696:SF96">
    <property type="entry name" value="COBQ_COBB_MIND_PARA NUCLEOTIDE BINDING DOMAIN-CONTAINING PROTEIN"/>
    <property type="match status" value="1"/>
</dbReference>